<feature type="domain" description="HNH nuclease" evidence="1">
    <location>
        <begin position="54"/>
        <end position="111"/>
    </location>
</feature>
<keyword evidence="2" id="KW-0540">Nuclease</keyword>
<gene>
    <name evidence="2" type="ORF">H8891_06150</name>
</gene>
<evidence type="ECO:0000313" key="3">
    <source>
        <dbReference type="Proteomes" id="UP000611796"/>
    </source>
</evidence>
<dbReference type="CDD" id="cd00085">
    <property type="entry name" value="HNHc"/>
    <property type="match status" value="1"/>
</dbReference>
<accession>A0ABR7K2P3</accession>
<dbReference type="GO" id="GO:0004519">
    <property type="term" value="F:endonuclease activity"/>
    <property type="evidence" value="ECO:0007669"/>
    <property type="project" value="UniProtKB-KW"/>
</dbReference>
<dbReference type="Proteomes" id="UP000611796">
    <property type="component" value="Unassembled WGS sequence"/>
</dbReference>
<keyword evidence="2" id="KW-0378">Hydrolase</keyword>
<evidence type="ECO:0000313" key="2">
    <source>
        <dbReference type="EMBL" id="MBC6003376.1"/>
    </source>
</evidence>
<dbReference type="SMART" id="SM00507">
    <property type="entry name" value="HNHc"/>
    <property type="match status" value="1"/>
</dbReference>
<protein>
    <submittedName>
        <fullName evidence="2">HNH endonuclease</fullName>
    </submittedName>
</protein>
<sequence length="135" mass="16606">MSDLVKCQYCMKIHDREYECNAKSKHKRIKRINRYNDERYKVYNDCYNTRQWKRVREEVLKDNNYMCEVCRELGKLNHIDIQVHHIDKVKNNKEKMYDKDNLIVVCRDHHREIEGMNENKIVEYVNLLKANLIKD</sequence>
<dbReference type="RefSeq" id="WP_187005635.1">
    <property type="nucleotide sequence ID" value="NZ_JACRWD010000001.1"/>
</dbReference>
<proteinExistence type="predicted"/>
<keyword evidence="2" id="KW-0255">Endonuclease</keyword>
<comment type="caution">
    <text evidence="2">The sequence shown here is derived from an EMBL/GenBank/DDBJ whole genome shotgun (WGS) entry which is preliminary data.</text>
</comment>
<evidence type="ECO:0000259" key="1">
    <source>
        <dbReference type="SMART" id="SM00507"/>
    </source>
</evidence>
<name>A0ABR7K2P3_9FIRM</name>
<dbReference type="InterPro" id="IPR003615">
    <property type="entry name" value="HNH_nuc"/>
</dbReference>
<reference evidence="2 3" key="1">
    <citation type="submission" date="2020-08" db="EMBL/GenBank/DDBJ databases">
        <authorList>
            <person name="Liu C."/>
            <person name="Sun Q."/>
        </authorList>
    </citation>
    <scope>NUCLEOTIDE SEQUENCE [LARGE SCALE GENOMIC DNA]</scope>
    <source>
        <strain evidence="2 3">NSJ-45</strain>
    </source>
</reference>
<keyword evidence="3" id="KW-1185">Reference proteome</keyword>
<dbReference type="EMBL" id="JACRWD010000001">
    <property type="protein sequence ID" value="MBC6003376.1"/>
    <property type="molecule type" value="Genomic_DNA"/>
</dbReference>
<organism evidence="2 3">
    <name type="scientific">Paeniclostridium hominis</name>
    <dbReference type="NCBI Taxonomy" id="2764329"/>
    <lineage>
        <taxon>Bacteria</taxon>
        <taxon>Bacillati</taxon>
        <taxon>Bacillota</taxon>
        <taxon>Clostridia</taxon>
        <taxon>Peptostreptococcales</taxon>
        <taxon>Peptostreptococcaceae</taxon>
        <taxon>Paeniclostridium</taxon>
    </lineage>
</organism>